<dbReference type="AlphaFoldDB" id="A0A7C8HZJ7"/>
<dbReference type="EMBL" id="JAADJZ010000028">
    <property type="protein sequence ID" value="KAF2866349.1"/>
    <property type="molecule type" value="Genomic_DNA"/>
</dbReference>
<dbReference type="Proteomes" id="UP000481861">
    <property type="component" value="Unassembled WGS sequence"/>
</dbReference>
<gene>
    <name evidence="2" type="ORF">BDV95DRAFT_611807</name>
</gene>
<accession>A0A7C8HZJ7</accession>
<proteinExistence type="predicted"/>
<evidence type="ECO:0000313" key="2">
    <source>
        <dbReference type="EMBL" id="KAF2866349.1"/>
    </source>
</evidence>
<reference evidence="2 3" key="1">
    <citation type="submission" date="2020-01" db="EMBL/GenBank/DDBJ databases">
        <authorList>
            <consortium name="DOE Joint Genome Institute"/>
            <person name="Haridas S."/>
            <person name="Albert R."/>
            <person name="Binder M."/>
            <person name="Bloem J."/>
            <person name="Labutti K."/>
            <person name="Salamov A."/>
            <person name="Andreopoulos B."/>
            <person name="Baker S.E."/>
            <person name="Barry K."/>
            <person name="Bills G."/>
            <person name="Bluhm B.H."/>
            <person name="Cannon C."/>
            <person name="Castanera R."/>
            <person name="Culley D.E."/>
            <person name="Daum C."/>
            <person name="Ezra D."/>
            <person name="Gonzalez J.B."/>
            <person name="Henrissat B."/>
            <person name="Kuo A."/>
            <person name="Liang C."/>
            <person name="Lipzen A."/>
            <person name="Lutzoni F."/>
            <person name="Magnuson J."/>
            <person name="Mondo S."/>
            <person name="Nolan M."/>
            <person name="Ohm R."/>
            <person name="Pangilinan J."/>
            <person name="Park H.-J.H."/>
            <person name="Ramirez L."/>
            <person name="Alfaro M."/>
            <person name="Sun H."/>
            <person name="Tritt A."/>
            <person name="Yoshinaga Y."/>
            <person name="Zwiers L.-H.L."/>
            <person name="Turgeon B.G."/>
            <person name="Goodwin S.B."/>
            <person name="Spatafora J.W."/>
            <person name="Crous P.W."/>
            <person name="Grigoriev I.V."/>
        </authorList>
    </citation>
    <scope>NUCLEOTIDE SEQUENCE [LARGE SCALE GENOMIC DNA]</scope>
    <source>
        <strain evidence="2 3">CBS 611.86</strain>
    </source>
</reference>
<feature type="region of interest" description="Disordered" evidence="1">
    <location>
        <begin position="1"/>
        <end position="75"/>
    </location>
</feature>
<comment type="caution">
    <text evidence="2">The sequence shown here is derived from an EMBL/GenBank/DDBJ whole genome shotgun (WGS) entry which is preliminary data.</text>
</comment>
<sequence>MDDSPASSQTATATSTATDTDTETPSIFSSSRSSSSSSTNSSSYSTPSHTLTAAELPAPAFDPIHGPCARPNQPPCISHLLPPTKGTYVALRFLFSDRTPIKKKQNRRHMKRFWRVKLKYGASMPNGPSLLKNEVRAEDVVEKVELRWDDDAMVWEKTG</sequence>
<protein>
    <submittedName>
        <fullName evidence="2">Uncharacterized protein</fullName>
    </submittedName>
</protein>
<evidence type="ECO:0000256" key="1">
    <source>
        <dbReference type="SAM" id="MobiDB-lite"/>
    </source>
</evidence>
<name>A0A7C8HZJ7_9PLEO</name>
<evidence type="ECO:0000313" key="3">
    <source>
        <dbReference type="Proteomes" id="UP000481861"/>
    </source>
</evidence>
<organism evidence="2 3">
    <name type="scientific">Massariosphaeria phaeospora</name>
    <dbReference type="NCBI Taxonomy" id="100035"/>
    <lineage>
        <taxon>Eukaryota</taxon>
        <taxon>Fungi</taxon>
        <taxon>Dikarya</taxon>
        <taxon>Ascomycota</taxon>
        <taxon>Pezizomycotina</taxon>
        <taxon>Dothideomycetes</taxon>
        <taxon>Pleosporomycetidae</taxon>
        <taxon>Pleosporales</taxon>
        <taxon>Pleosporales incertae sedis</taxon>
        <taxon>Massariosphaeria</taxon>
    </lineage>
</organism>
<keyword evidence="3" id="KW-1185">Reference proteome</keyword>
<feature type="compositionally biased region" description="Low complexity" evidence="1">
    <location>
        <begin position="1"/>
        <end position="52"/>
    </location>
</feature>